<dbReference type="AlphaFoldDB" id="A0A7V4G6B9"/>
<dbReference type="InterPro" id="IPR006015">
    <property type="entry name" value="Universal_stress_UspA"/>
</dbReference>
<protein>
    <recommendedName>
        <fullName evidence="4">Universal stress protein</fullName>
    </recommendedName>
</protein>
<feature type="domain" description="UspA" evidence="5">
    <location>
        <begin position="3"/>
        <end position="140"/>
    </location>
</feature>
<dbReference type="InterPro" id="IPR006016">
    <property type="entry name" value="UspA"/>
</dbReference>
<dbReference type="CDD" id="cd00293">
    <property type="entry name" value="USP-like"/>
    <property type="match status" value="1"/>
</dbReference>
<evidence type="ECO:0000256" key="4">
    <source>
        <dbReference type="PIRNR" id="PIRNR006276"/>
    </source>
</evidence>
<evidence type="ECO:0000259" key="5">
    <source>
        <dbReference type="Pfam" id="PF00582"/>
    </source>
</evidence>
<evidence type="ECO:0000313" key="6">
    <source>
        <dbReference type="EMBL" id="HGS04167.1"/>
    </source>
</evidence>
<sequence length="160" mass="17250">MIMFKKILVPLDGSPLAAKVLPLVTDLAKTQGAEVTLLHVYYTEIGEATPGVIKEAVAQEAQRCELFLAQTAKDLEAQSIKATIACVEGSPAREIIGYARKNNVDLICMATHGKGEVAWVLGSVAEKVVSHSPVPVLLVRVMEVSPLLLKEDPYFTRGLP</sequence>
<keyword evidence="2" id="KW-0547">Nucleotide-binding</keyword>
<comment type="caution">
    <text evidence="6">The sequence shown here is derived from an EMBL/GenBank/DDBJ whole genome shotgun (WGS) entry which is preliminary data.</text>
</comment>
<organism evidence="6">
    <name type="scientific">Desulfobacca acetoxidans</name>
    <dbReference type="NCBI Taxonomy" id="60893"/>
    <lineage>
        <taxon>Bacteria</taxon>
        <taxon>Pseudomonadati</taxon>
        <taxon>Thermodesulfobacteriota</taxon>
        <taxon>Desulfobaccia</taxon>
        <taxon>Desulfobaccales</taxon>
        <taxon>Desulfobaccaceae</taxon>
        <taxon>Desulfobacca</taxon>
    </lineage>
</organism>
<proteinExistence type="inferred from homology"/>
<dbReference type="PANTHER" id="PTHR46268">
    <property type="entry name" value="STRESS RESPONSE PROTEIN NHAX"/>
    <property type="match status" value="1"/>
</dbReference>
<reference evidence="6" key="1">
    <citation type="journal article" date="2020" name="mSystems">
        <title>Genome- and Community-Level Interaction Insights into Carbon Utilization and Element Cycling Functions of Hydrothermarchaeota in Hydrothermal Sediment.</title>
        <authorList>
            <person name="Zhou Z."/>
            <person name="Liu Y."/>
            <person name="Xu W."/>
            <person name="Pan J."/>
            <person name="Luo Z.H."/>
            <person name="Li M."/>
        </authorList>
    </citation>
    <scope>NUCLEOTIDE SEQUENCE [LARGE SCALE GENOMIC DNA]</scope>
    <source>
        <strain evidence="6">SpSt-548</strain>
    </source>
</reference>
<comment type="subcellular location">
    <subcellularLocation>
        <location evidence="4">Cytoplasm</location>
    </subcellularLocation>
</comment>
<dbReference type="InterPro" id="IPR014729">
    <property type="entry name" value="Rossmann-like_a/b/a_fold"/>
</dbReference>
<accession>A0A7V4G6B9</accession>
<dbReference type="GO" id="GO:0005524">
    <property type="term" value="F:ATP binding"/>
    <property type="evidence" value="ECO:0007669"/>
    <property type="project" value="UniProtKB-KW"/>
</dbReference>
<comment type="similarity">
    <text evidence="1 4">Belongs to the universal stress protein A family.</text>
</comment>
<dbReference type="PRINTS" id="PR01438">
    <property type="entry name" value="UNVRSLSTRESS"/>
</dbReference>
<gene>
    <name evidence="6" type="ORF">ENT08_00215</name>
</gene>
<dbReference type="Gene3D" id="3.40.50.620">
    <property type="entry name" value="HUPs"/>
    <property type="match status" value="1"/>
</dbReference>
<dbReference type="SUPFAM" id="SSF52402">
    <property type="entry name" value="Adenine nucleotide alpha hydrolases-like"/>
    <property type="match status" value="1"/>
</dbReference>
<dbReference type="EMBL" id="DSXI01000012">
    <property type="protein sequence ID" value="HGS04167.1"/>
    <property type="molecule type" value="Genomic_DNA"/>
</dbReference>
<keyword evidence="4" id="KW-0963">Cytoplasm</keyword>
<evidence type="ECO:0000256" key="2">
    <source>
        <dbReference type="ARBA" id="ARBA00022741"/>
    </source>
</evidence>
<evidence type="ECO:0000256" key="1">
    <source>
        <dbReference type="ARBA" id="ARBA00008791"/>
    </source>
</evidence>
<dbReference type="GO" id="GO:0005737">
    <property type="term" value="C:cytoplasm"/>
    <property type="evidence" value="ECO:0007669"/>
    <property type="project" value="UniProtKB-SubCell"/>
</dbReference>
<dbReference type="PIRSF" id="PIRSF006276">
    <property type="entry name" value="UspA"/>
    <property type="match status" value="1"/>
</dbReference>
<name>A0A7V4G6B9_9BACT</name>
<dbReference type="Pfam" id="PF00582">
    <property type="entry name" value="Usp"/>
    <property type="match status" value="1"/>
</dbReference>
<evidence type="ECO:0000256" key="3">
    <source>
        <dbReference type="ARBA" id="ARBA00022840"/>
    </source>
</evidence>
<keyword evidence="3" id="KW-0067">ATP-binding</keyword>
<dbReference type="PANTHER" id="PTHR46268:SF27">
    <property type="entry name" value="UNIVERSAL STRESS PROTEIN RV2623"/>
    <property type="match status" value="1"/>
</dbReference>